<keyword evidence="3" id="KW-1185">Reference proteome</keyword>
<protein>
    <submittedName>
        <fullName evidence="2">WD repeat-containing protein 33</fullName>
    </submittedName>
</protein>
<comment type="caution">
    <text evidence="2">The sequence shown here is derived from an EMBL/GenBank/DDBJ whole genome shotgun (WGS) entry which is preliminary data.</text>
</comment>
<dbReference type="AlphaFoldDB" id="A0A367IJF1"/>
<feature type="region of interest" description="Disordered" evidence="1">
    <location>
        <begin position="1"/>
        <end position="23"/>
    </location>
</feature>
<evidence type="ECO:0000313" key="2">
    <source>
        <dbReference type="EMBL" id="RCH77795.1"/>
    </source>
</evidence>
<feature type="non-terminal residue" evidence="2">
    <location>
        <position position="102"/>
    </location>
</feature>
<sequence>MAANYNQDGNMGRPRQGGNIPFSKMVFDGKRMRKAIQRRTVDYNHSVARWMQERVWIRDKRDIKFLRPDPNFIIDLLPPVAYIDNPMNSVTTKFVHTSTNKV</sequence>
<dbReference type="PANTHER" id="PTHR22836:SF0">
    <property type="entry name" value="PRE-MRNA 3' END PROCESSING PROTEIN WDR33"/>
    <property type="match status" value="1"/>
</dbReference>
<proteinExistence type="predicted"/>
<dbReference type="GO" id="GO:0005847">
    <property type="term" value="C:mRNA cleavage and polyadenylation specificity factor complex"/>
    <property type="evidence" value="ECO:0007669"/>
    <property type="project" value="TreeGrafter"/>
</dbReference>
<dbReference type="Proteomes" id="UP000252139">
    <property type="component" value="Unassembled WGS sequence"/>
</dbReference>
<dbReference type="EMBL" id="PJQL01005654">
    <property type="protein sequence ID" value="RCH77795.1"/>
    <property type="molecule type" value="Genomic_DNA"/>
</dbReference>
<organism evidence="2 3">
    <name type="scientific">Rhizopus azygosporus</name>
    <name type="common">Rhizopus microsporus var. azygosporus</name>
    <dbReference type="NCBI Taxonomy" id="86630"/>
    <lineage>
        <taxon>Eukaryota</taxon>
        <taxon>Fungi</taxon>
        <taxon>Fungi incertae sedis</taxon>
        <taxon>Mucoromycota</taxon>
        <taxon>Mucoromycotina</taxon>
        <taxon>Mucoromycetes</taxon>
        <taxon>Mucorales</taxon>
        <taxon>Mucorineae</taxon>
        <taxon>Rhizopodaceae</taxon>
        <taxon>Rhizopus</taxon>
    </lineage>
</organism>
<name>A0A367IJF1_RHIAZ</name>
<dbReference type="OrthoDB" id="16717at2759"/>
<dbReference type="PANTHER" id="PTHR22836">
    <property type="entry name" value="WD40 REPEAT PROTEIN"/>
    <property type="match status" value="1"/>
</dbReference>
<accession>A0A367IJF1</accession>
<gene>
    <name evidence="2" type="primary">WDR33_1</name>
    <name evidence="2" type="ORF">CU097_001601</name>
</gene>
<reference evidence="2 3" key="1">
    <citation type="journal article" date="2018" name="G3 (Bethesda)">
        <title>Phylogenetic and Phylogenomic Definition of Rhizopus Species.</title>
        <authorList>
            <person name="Gryganskyi A.P."/>
            <person name="Golan J."/>
            <person name="Dolatabadi S."/>
            <person name="Mondo S."/>
            <person name="Robb S."/>
            <person name="Idnurm A."/>
            <person name="Muszewska A."/>
            <person name="Steczkiewicz K."/>
            <person name="Masonjones S."/>
            <person name="Liao H.L."/>
            <person name="Gajdeczka M.T."/>
            <person name="Anike F."/>
            <person name="Vuek A."/>
            <person name="Anishchenko I.M."/>
            <person name="Voigt K."/>
            <person name="de Hoog G.S."/>
            <person name="Smith M.E."/>
            <person name="Heitman J."/>
            <person name="Vilgalys R."/>
            <person name="Stajich J.E."/>
        </authorList>
    </citation>
    <scope>NUCLEOTIDE SEQUENCE [LARGE SCALE GENOMIC DNA]</scope>
    <source>
        <strain evidence="2 3">CBS 357.93</strain>
    </source>
</reference>
<evidence type="ECO:0000313" key="3">
    <source>
        <dbReference type="Proteomes" id="UP000252139"/>
    </source>
</evidence>
<evidence type="ECO:0000256" key="1">
    <source>
        <dbReference type="SAM" id="MobiDB-lite"/>
    </source>
</evidence>
<dbReference type="InterPro" id="IPR045245">
    <property type="entry name" value="Pfs2-like"/>
</dbReference>
<dbReference type="GO" id="GO:0031124">
    <property type="term" value="P:mRNA 3'-end processing"/>
    <property type="evidence" value="ECO:0007669"/>
    <property type="project" value="InterPro"/>
</dbReference>
<dbReference type="STRING" id="86630.A0A367IJF1"/>